<feature type="compositionally biased region" description="Low complexity" evidence="1">
    <location>
        <begin position="22"/>
        <end position="32"/>
    </location>
</feature>
<reference evidence="2" key="1">
    <citation type="submission" date="2020-05" db="EMBL/GenBank/DDBJ databases">
        <title>Mycena genomes resolve the evolution of fungal bioluminescence.</title>
        <authorList>
            <person name="Tsai I.J."/>
        </authorList>
    </citation>
    <scope>NUCLEOTIDE SEQUENCE</scope>
    <source>
        <strain evidence="2">160909Yilan</strain>
    </source>
</reference>
<organism evidence="2 3">
    <name type="scientific">Mycena sanguinolenta</name>
    <dbReference type="NCBI Taxonomy" id="230812"/>
    <lineage>
        <taxon>Eukaryota</taxon>
        <taxon>Fungi</taxon>
        <taxon>Dikarya</taxon>
        <taxon>Basidiomycota</taxon>
        <taxon>Agaricomycotina</taxon>
        <taxon>Agaricomycetes</taxon>
        <taxon>Agaricomycetidae</taxon>
        <taxon>Agaricales</taxon>
        <taxon>Marasmiineae</taxon>
        <taxon>Mycenaceae</taxon>
        <taxon>Mycena</taxon>
    </lineage>
</organism>
<evidence type="ECO:0000313" key="3">
    <source>
        <dbReference type="Proteomes" id="UP000623467"/>
    </source>
</evidence>
<protein>
    <submittedName>
        <fullName evidence="2">Uncharacterized protein</fullName>
    </submittedName>
</protein>
<evidence type="ECO:0000313" key="2">
    <source>
        <dbReference type="EMBL" id="KAF7364380.1"/>
    </source>
</evidence>
<name>A0A8H6YNI5_9AGAR</name>
<keyword evidence="3" id="KW-1185">Reference proteome</keyword>
<dbReference type="AlphaFoldDB" id="A0A8H6YNI5"/>
<dbReference type="EMBL" id="JACAZH010000007">
    <property type="protein sequence ID" value="KAF7364380.1"/>
    <property type="molecule type" value="Genomic_DNA"/>
</dbReference>
<feature type="region of interest" description="Disordered" evidence="1">
    <location>
        <begin position="1"/>
        <end position="58"/>
    </location>
</feature>
<accession>A0A8H6YNI5</accession>
<proteinExistence type="predicted"/>
<dbReference type="OrthoDB" id="5366606at2759"/>
<feature type="compositionally biased region" description="Basic residues" evidence="1">
    <location>
        <begin position="1"/>
        <end position="15"/>
    </location>
</feature>
<comment type="caution">
    <text evidence="2">The sequence shown here is derived from an EMBL/GenBank/DDBJ whole genome shotgun (WGS) entry which is preliminary data.</text>
</comment>
<evidence type="ECO:0000256" key="1">
    <source>
        <dbReference type="SAM" id="MobiDB-lite"/>
    </source>
</evidence>
<sequence>MMPSAKHNRRLRPRPRPPPSTPLRNPLLSPTPSQSRSPLAQRARPLPEALPKSLPAASPGLVSEVSSIIDELHAILKTLSLEDPRGSENIYGMDTSIMWGSEDLEWCNSGPAGCSGGKIMLQAGEEKARFKRAVDIVSELVESAERQG</sequence>
<gene>
    <name evidence="2" type="ORF">MSAN_01098700</name>
</gene>
<dbReference type="Proteomes" id="UP000623467">
    <property type="component" value="Unassembled WGS sequence"/>
</dbReference>